<reference evidence="1 2" key="1">
    <citation type="submission" date="2023-06" db="EMBL/GenBank/DDBJ databases">
        <title>Five Gram-positive bacteria isolated from mangrove sediments in Shenzhen, Guangdong, China.</title>
        <authorList>
            <person name="Yu S."/>
            <person name="Zheng W."/>
            <person name="Huang Y."/>
        </authorList>
    </citation>
    <scope>NUCLEOTIDE SEQUENCE [LARGE SCALE GENOMIC DNA]</scope>
    <source>
        <strain evidence="1 2">SaN35-3</strain>
    </source>
</reference>
<name>A0ABY9JTD4_9BACI</name>
<protein>
    <submittedName>
        <fullName evidence="1">Uncharacterized protein</fullName>
    </submittedName>
</protein>
<sequence length="80" mass="9640">MSRRIMFRFFELETEHGFVVLLKIERATNKPVQFSGQEFIRVGSCKKNLKEYPEKERELWRVFDKTPYEDLISLQNVPES</sequence>
<proteinExistence type="predicted"/>
<organism evidence="1 2">
    <name type="scientific">Bacillus carboniphilus</name>
    <dbReference type="NCBI Taxonomy" id="86663"/>
    <lineage>
        <taxon>Bacteria</taxon>
        <taxon>Bacillati</taxon>
        <taxon>Bacillota</taxon>
        <taxon>Bacilli</taxon>
        <taxon>Bacillales</taxon>
        <taxon>Bacillaceae</taxon>
        <taxon>Bacillus</taxon>
    </lineage>
</organism>
<evidence type="ECO:0000313" key="1">
    <source>
        <dbReference type="EMBL" id="WLR41553.1"/>
    </source>
</evidence>
<evidence type="ECO:0000313" key="2">
    <source>
        <dbReference type="Proteomes" id="UP001197974"/>
    </source>
</evidence>
<dbReference type="Proteomes" id="UP001197974">
    <property type="component" value="Chromosome"/>
</dbReference>
<accession>A0ABY9JTD4</accession>
<keyword evidence="2" id="KW-1185">Reference proteome</keyword>
<dbReference type="EMBL" id="CP129013">
    <property type="protein sequence ID" value="WLR41553.1"/>
    <property type="molecule type" value="Genomic_DNA"/>
</dbReference>
<gene>
    <name evidence="1" type="ORF">LC087_11720</name>
</gene>
<dbReference type="RefSeq" id="WP_226541868.1">
    <property type="nucleotide sequence ID" value="NZ_CP129013.1"/>
</dbReference>